<dbReference type="EMBL" id="ANOH01000478">
    <property type="protein sequence ID" value="EMI51835.1"/>
    <property type="molecule type" value="Genomic_DNA"/>
</dbReference>
<dbReference type="SUPFAM" id="SSF54523">
    <property type="entry name" value="Pili subunits"/>
    <property type="match status" value="1"/>
</dbReference>
<dbReference type="InterPro" id="IPR027558">
    <property type="entry name" value="Pre_pil_HX9DG_C"/>
</dbReference>
<name>M5TRP9_9BACT</name>
<dbReference type="NCBIfam" id="TIGR04294">
    <property type="entry name" value="pre_pil_HX9DG"/>
    <property type="match status" value="1"/>
</dbReference>
<dbReference type="PANTHER" id="PTHR30093">
    <property type="entry name" value="GENERAL SECRETION PATHWAY PROTEIN G"/>
    <property type="match status" value="1"/>
</dbReference>
<keyword evidence="3" id="KW-1185">Reference proteome</keyword>
<dbReference type="InterPro" id="IPR045584">
    <property type="entry name" value="Pilin-like"/>
</dbReference>
<dbReference type="Proteomes" id="UP000011885">
    <property type="component" value="Unassembled WGS sequence"/>
</dbReference>
<accession>M5TRP9</accession>
<dbReference type="InterPro" id="IPR012902">
    <property type="entry name" value="N_methyl_site"/>
</dbReference>
<dbReference type="PATRIC" id="fig|1263870.3.peg.7122"/>
<evidence type="ECO:0000313" key="3">
    <source>
        <dbReference type="Proteomes" id="UP000011885"/>
    </source>
</evidence>
<gene>
    <name evidence="2" type="ORF">RSSM_06717</name>
</gene>
<evidence type="ECO:0000313" key="2">
    <source>
        <dbReference type="EMBL" id="EMI51835.1"/>
    </source>
</evidence>
<dbReference type="NCBIfam" id="TIGR02532">
    <property type="entry name" value="IV_pilin_GFxxxE"/>
    <property type="match status" value="1"/>
</dbReference>
<dbReference type="Pfam" id="PF07963">
    <property type="entry name" value="N_methyl"/>
    <property type="match status" value="1"/>
</dbReference>
<protein>
    <submittedName>
        <fullName evidence="2">Secreted protein containing DUF1559</fullName>
    </submittedName>
</protein>
<dbReference type="Gene3D" id="3.30.700.10">
    <property type="entry name" value="Glycoprotein, Type 4 Pilin"/>
    <property type="match status" value="1"/>
</dbReference>
<sequence>MRGFTLVELLVVIAIIGVLVGLLLPAVQAAREAARRMSCSNNFKQIGLAVHNYHSTYNRLPTHGAGTKSGAVGDQHICTSSGGECPGGSAPPGWAAIWADWGASNGMNLSAFVGLLPFIEQQALWEQISNPLAEDANGDSPPPHAVGLPAYPSMGPNPNGFRGALYTPWLTEVPAFRCPSDPGVGLPAMGRTNYAVCGGDSSKYAYYGARNPGMEPNAPSSHGWFNSTWGPDTSARARAHLRGVFMAHETSKFRDILDGLSNTMMMGEIATDLGDNDTRTSMSAVNPLATATGMLINSCDDHPDPARPQFWKSTGVTVVAGANGRGYRWSSFAPYFSQFFSIKPPNSLTCGQQNALNPGVFSTSSRHQGGTHVLMADGAVKFITDSIEAGNQQAPPITDTNRPGDVSPYGLWGSLGTKASKEIISEEF</sequence>
<dbReference type="AlphaFoldDB" id="M5TRP9"/>
<reference evidence="2 3" key="1">
    <citation type="journal article" date="2013" name="Mar. Genomics">
        <title>Expression of sulfatases in Rhodopirellula baltica and the diversity of sulfatases in the genus Rhodopirellula.</title>
        <authorList>
            <person name="Wegner C.E."/>
            <person name="Richter-Heitmann T."/>
            <person name="Klindworth A."/>
            <person name="Klockow C."/>
            <person name="Richter M."/>
            <person name="Achstetter T."/>
            <person name="Glockner F.O."/>
            <person name="Harder J."/>
        </authorList>
    </citation>
    <scope>NUCLEOTIDE SEQUENCE [LARGE SCALE GENOMIC DNA]</scope>
    <source>
        <strain evidence="2 3">SM41</strain>
    </source>
</reference>
<dbReference type="PANTHER" id="PTHR30093:SF2">
    <property type="entry name" value="TYPE II SECRETION SYSTEM PROTEIN H"/>
    <property type="match status" value="1"/>
</dbReference>
<dbReference type="InterPro" id="IPR011453">
    <property type="entry name" value="DUF1559"/>
</dbReference>
<comment type="caution">
    <text evidence="2">The sequence shown here is derived from an EMBL/GenBank/DDBJ whole genome shotgun (WGS) entry which is preliminary data.</text>
</comment>
<dbReference type="Pfam" id="PF07596">
    <property type="entry name" value="SBP_bac_10"/>
    <property type="match status" value="1"/>
</dbReference>
<proteinExistence type="predicted"/>
<organism evidence="2 3">
    <name type="scientific">Rhodopirellula sallentina SM41</name>
    <dbReference type="NCBI Taxonomy" id="1263870"/>
    <lineage>
        <taxon>Bacteria</taxon>
        <taxon>Pseudomonadati</taxon>
        <taxon>Planctomycetota</taxon>
        <taxon>Planctomycetia</taxon>
        <taxon>Pirellulales</taxon>
        <taxon>Pirellulaceae</taxon>
        <taxon>Rhodopirellula</taxon>
    </lineage>
</organism>
<dbReference type="PROSITE" id="PS00409">
    <property type="entry name" value="PROKAR_NTER_METHYL"/>
    <property type="match status" value="1"/>
</dbReference>
<evidence type="ECO:0000259" key="1">
    <source>
        <dbReference type="Pfam" id="PF07596"/>
    </source>
</evidence>
<feature type="domain" description="DUF1559" evidence="1">
    <location>
        <begin position="28"/>
        <end position="389"/>
    </location>
</feature>